<gene>
    <name evidence="3" type="primary">ORF188629</name>
</gene>
<dbReference type="Gene3D" id="3.40.50.720">
    <property type="entry name" value="NAD(P)-binding Rossmann-like Domain"/>
    <property type="match status" value="1"/>
</dbReference>
<protein>
    <recommendedName>
        <fullName evidence="4">Dehydrogenase/reductase SDR family member 7</fullName>
    </recommendedName>
</protein>
<dbReference type="InterPro" id="IPR053011">
    <property type="entry name" value="SDR_family_member_7"/>
</dbReference>
<dbReference type="PRINTS" id="PR00080">
    <property type="entry name" value="SDRFAMILY"/>
</dbReference>
<sequence length="322" mass="36194">MWFLELVVGLYILMIVAVIWVLFRSDADLVLLFKEKFGDVPESLAGQVVWITGASSGIGEYTAYRLAKAGCRLVLSARRRDELERVKEACIIAGEGKINDNDVLVMVLDSVQYESHKEAVQQVLHHFNKIDILVNNAGRSQRASWIDIELSVDRELFELNVLGPVSLTQEVLPHMIERKRGQIVVTSSIVGKVGLPHSRSYDGSKFALQGYYECLRTEMGQHNVGVTILCPGPVFSNALETASTAKAGEFLGKSMAGTDNRMTTDRCAHLIAVAVANKMYEVWITQNPWLILLYLYQYCPDMARWMFMKFGVKLLMTMREGH</sequence>
<dbReference type="EMBL" id="HACG01045633">
    <property type="protein sequence ID" value="CEK92498.1"/>
    <property type="molecule type" value="Transcribed_RNA"/>
</dbReference>
<dbReference type="Pfam" id="PF00106">
    <property type="entry name" value="adh_short"/>
    <property type="match status" value="1"/>
</dbReference>
<dbReference type="AlphaFoldDB" id="A0A0B7BHU6"/>
<dbReference type="SUPFAM" id="SSF51735">
    <property type="entry name" value="NAD(P)-binding Rossmann-fold domains"/>
    <property type="match status" value="1"/>
</dbReference>
<accession>A0A0B7BHU6</accession>
<organism evidence="3">
    <name type="scientific">Arion vulgaris</name>
    <dbReference type="NCBI Taxonomy" id="1028688"/>
    <lineage>
        <taxon>Eukaryota</taxon>
        <taxon>Metazoa</taxon>
        <taxon>Spiralia</taxon>
        <taxon>Lophotrochozoa</taxon>
        <taxon>Mollusca</taxon>
        <taxon>Gastropoda</taxon>
        <taxon>Heterobranchia</taxon>
        <taxon>Euthyneura</taxon>
        <taxon>Panpulmonata</taxon>
        <taxon>Eupulmonata</taxon>
        <taxon>Stylommatophora</taxon>
        <taxon>Helicina</taxon>
        <taxon>Arionoidea</taxon>
        <taxon>Arionidae</taxon>
        <taxon>Arion</taxon>
    </lineage>
</organism>
<keyword evidence="2" id="KW-1133">Transmembrane helix</keyword>
<evidence type="ECO:0008006" key="4">
    <source>
        <dbReference type="Google" id="ProtNLM"/>
    </source>
</evidence>
<keyword evidence="2" id="KW-0812">Transmembrane</keyword>
<dbReference type="PRINTS" id="PR00081">
    <property type="entry name" value="GDHRDH"/>
</dbReference>
<keyword evidence="2" id="KW-0472">Membrane</keyword>
<proteinExistence type="inferred from homology"/>
<name>A0A0B7BHU6_9EUPU</name>
<evidence type="ECO:0000256" key="2">
    <source>
        <dbReference type="SAM" id="Phobius"/>
    </source>
</evidence>
<dbReference type="InterPro" id="IPR002347">
    <property type="entry name" value="SDR_fam"/>
</dbReference>
<dbReference type="InterPro" id="IPR036291">
    <property type="entry name" value="NAD(P)-bd_dom_sf"/>
</dbReference>
<comment type="similarity">
    <text evidence="1">Belongs to the short-chain dehydrogenases/reductases (SDR) family.</text>
</comment>
<feature type="transmembrane region" description="Helical" evidence="2">
    <location>
        <begin position="6"/>
        <end position="23"/>
    </location>
</feature>
<evidence type="ECO:0000313" key="3">
    <source>
        <dbReference type="EMBL" id="CEK92498.1"/>
    </source>
</evidence>
<dbReference type="PANTHER" id="PTHR44269">
    <property type="entry name" value="DEHYDROGENASE/REDUCTASE SDR FAMILY MEMBER 7-RELATED"/>
    <property type="match status" value="1"/>
</dbReference>
<reference evidence="3" key="1">
    <citation type="submission" date="2014-12" db="EMBL/GenBank/DDBJ databases">
        <title>Insight into the proteome of Arion vulgaris.</title>
        <authorList>
            <person name="Aradska J."/>
            <person name="Bulat T."/>
            <person name="Smidak R."/>
            <person name="Sarate P."/>
            <person name="Gangsoo J."/>
            <person name="Sialana F."/>
            <person name="Bilban M."/>
            <person name="Lubec G."/>
        </authorList>
    </citation>
    <scope>NUCLEOTIDE SEQUENCE</scope>
    <source>
        <tissue evidence="3">Skin</tissue>
    </source>
</reference>
<evidence type="ECO:0000256" key="1">
    <source>
        <dbReference type="RuleBase" id="RU000363"/>
    </source>
</evidence>